<keyword evidence="3" id="KW-1185">Reference proteome</keyword>
<feature type="compositionally biased region" description="Low complexity" evidence="1">
    <location>
        <begin position="450"/>
        <end position="524"/>
    </location>
</feature>
<dbReference type="InParanoid" id="E1Z7M3"/>
<reference evidence="2 3" key="1">
    <citation type="journal article" date="2010" name="Plant Cell">
        <title>The Chlorella variabilis NC64A genome reveals adaptation to photosymbiosis, coevolution with viruses, and cryptic sex.</title>
        <authorList>
            <person name="Blanc G."/>
            <person name="Duncan G."/>
            <person name="Agarkova I."/>
            <person name="Borodovsky M."/>
            <person name="Gurnon J."/>
            <person name="Kuo A."/>
            <person name="Lindquist E."/>
            <person name="Lucas S."/>
            <person name="Pangilinan J."/>
            <person name="Polle J."/>
            <person name="Salamov A."/>
            <person name="Terry A."/>
            <person name="Yamada T."/>
            <person name="Dunigan D.D."/>
            <person name="Grigoriev I.V."/>
            <person name="Claverie J.M."/>
            <person name="Van Etten J.L."/>
        </authorList>
    </citation>
    <scope>NUCLEOTIDE SEQUENCE [LARGE SCALE GENOMIC DNA]</scope>
    <source>
        <strain evidence="2 3">NC64A</strain>
    </source>
</reference>
<dbReference type="OrthoDB" id="2018659at2759"/>
<feature type="compositionally biased region" description="Low complexity" evidence="1">
    <location>
        <begin position="44"/>
        <end position="56"/>
    </location>
</feature>
<dbReference type="Pfam" id="PF13650">
    <property type="entry name" value="Asp_protease_2"/>
    <property type="match status" value="1"/>
</dbReference>
<dbReference type="GeneID" id="17357425"/>
<organism evidence="3">
    <name type="scientific">Chlorella variabilis</name>
    <name type="common">Green alga</name>
    <dbReference type="NCBI Taxonomy" id="554065"/>
    <lineage>
        <taxon>Eukaryota</taxon>
        <taxon>Viridiplantae</taxon>
        <taxon>Chlorophyta</taxon>
        <taxon>core chlorophytes</taxon>
        <taxon>Trebouxiophyceae</taxon>
        <taxon>Chlorellales</taxon>
        <taxon>Chlorellaceae</taxon>
        <taxon>Chlorella clade</taxon>
        <taxon>Chlorella</taxon>
    </lineage>
</organism>
<feature type="region of interest" description="Disordered" evidence="1">
    <location>
        <begin position="436"/>
        <end position="541"/>
    </location>
</feature>
<dbReference type="Proteomes" id="UP000008141">
    <property type="component" value="Unassembled WGS sequence"/>
</dbReference>
<dbReference type="EMBL" id="GL433838">
    <property type="protein sequence ID" value="EFN58196.1"/>
    <property type="molecule type" value="Genomic_DNA"/>
</dbReference>
<dbReference type="eggNOG" id="ENOG502S3AJ">
    <property type="taxonomic scope" value="Eukaryota"/>
</dbReference>
<evidence type="ECO:0000313" key="2">
    <source>
        <dbReference type="EMBL" id="EFN58196.1"/>
    </source>
</evidence>
<evidence type="ECO:0000256" key="1">
    <source>
        <dbReference type="SAM" id="MobiDB-lite"/>
    </source>
</evidence>
<sequence>MEWQLAFDRRGSFLESLASPQMSYSWGYAAAAADGAGTSSNRKAAGSTSNSSTSSGSGSGGGYFGTAGVCWASDDAGCPRVMQLDDEEALLLSTWVRTGTWVLPRVAAHLHIAAVAAPAQKGTAKAAKAQGGSTAWVELRLRGGGQVVVWLELCTTSWLPRSMRLRLAGDEEVWELSDWREWQPGLWLAGTATQSSSEEGGVMNTYHACSVTLQDAPLSLLPAMESGGASSSGSSGGSRSSSGSRFTPPQAPLMPDDSSFLPGVPEEVPAWYTISGHSLVQPLLDGRPVGYFIFDTGASGFVLDPAVAEALGLEAFGELQVTSMVGKVASRFRRAASFQLGPLRIERPLLMELPCTGLVAGLPEGGRVAGIVGHDVLRRALVHMPPHPRRAPSREAAAADAAVDSPAAALAASMSTARLRRTPLQFTLRLQHPAAADDGNSDAAVPGVQASSPAAASSAGSSSSAGGKTAATAAAAGSAEAAGPAEPEAESSSSPGNGSSSSSSSSRSSNKPSAAPPRRSSATRAGRRSQGVARGAGGVRQQQEPRWLPLVMVAGLPHVELELVSASGRRHSGLFMLDSGAGGFDVIVNPKAARSLQLGQGSAAAGGGTTHIKGIGSGASDRLTAQRCQLAEARLGATTLSPVTAVFHSGGGSGGGGGAGLSLSQHTSGIVCAGLLGRCSLLFDYARMRMAVLGGAER</sequence>
<name>E1Z7M3_CHLVA</name>
<protein>
    <recommendedName>
        <fullName evidence="4">Peptidase A2 domain-containing protein</fullName>
    </recommendedName>
</protein>
<evidence type="ECO:0000313" key="3">
    <source>
        <dbReference type="Proteomes" id="UP000008141"/>
    </source>
</evidence>
<accession>E1Z7M3</accession>
<dbReference type="STRING" id="554065.E1Z7M3"/>
<dbReference type="RefSeq" id="XP_005850298.1">
    <property type="nucleotide sequence ID" value="XM_005850236.1"/>
</dbReference>
<feature type="region of interest" description="Disordered" evidence="1">
    <location>
        <begin position="39"/>
        <end position="59"/>
    </location>
</feature>
<gene>
    <name evidence="2" type="ORF">CHLNCDRAFT_142045</name>
</gene>
<dbReference type="InterPro" id="IPR021109">
    <property type="entry name" value="Peptidase_aspartic_dom_sf"/>
</dbReference>
<evidence type="ECO:0008006" key="4">
    <source>
        <dbReference type="Google" id="ProtNLM"/>
    </source>
</evidence>
<dbReference type="InterPro" id="IPR034122">
    <property type="entry name" value="Retropepsin-like_bacterial"/>
</dbReference>
<feature type="compositionally biased region" description="Low complexity" evidence="1">
    <location>
        <begin position="226"/>
        <end position="245"/>
    </location>
</feature>
<dbReference type="Gene3D" id="2.40.70.10">
    <property type="entry name" value="Acid Proteases"/>
    <property type="match status" value="1"/>
</dbReference>
<dbReference type="AlphaFoldDB" id="E1Z7M3"/>
<dbReference type="KEGG" id="cvr:CHLNCDRAFT_142045"/>
<feature type="region of interest" description="Disordered" evidence="1">
    <location>
        <begin position="224"/>
        <end position="259"/>
    </location>
</feature>
<proteinExistence type="predicted"/>
<dbReference type="CDD" id="cd05483">
    <property type="entry name" value="retropepsin_like_bacteria"/>
    <property type="match status" value="1"/>
</dbReference>